<protein>
    <submittedName>
        <fullName evidence="8">Di-and tricarboxylate transporters</fullName>
    </submittedName>
</protein>
<dbReference type="InterPro" id="IPR018490">
    <property type="entry name" value="cNMP-bd_dom_sf"/>
</dbReference>
<sequence length="615" mass="67171">MESEIMEITGRLQTIPPFSTCPPRLLARLIPSVTLKELKEGEYLFRSGAPAGELYFVKEGRIKLVSGNQTVDEVANGFVGEETTAGAEYYLSDAVAASPAVVLSLPRRALESFLDTPGVKSNFMSSLFNHYFREKPDRPAAGPPPNPVETEGAGYIPGWIAAFLAPSLIMFFGAGAGLDLNGRLFLSAFSVAVVMWVFRLTSADFIPCILALLATLFLGLAPPQVALSGFASGSFFMALSVFGLGAVLVSSGISYRVILITLKYIPRSSFWCPFSIFFTGFLLTPLVPSPGGRVSILSPLLLDMAEVLGYKPGSREATNLSAAAHTGVTFFSTTFLSGSPFNFLIFGLLPLQVREQFSWEYWALAAAVTGAVMFGFYILIIALVYRRGSPPNWSRERVKAQLQVLGPLSMREWAAITGIVLFVLGLATSSIHKADTPWVGMAVLFLFLALGLFGGEEFQRDINWPFLIYLGGLISLVNTMSYVGLDRWVGSHLYWMTGYMDSSFPLFVLLLCLGVVLVQLLIPYGTTVAVFATVFIPVAQASGVNPWLTGFIIIFMADGWFFPYQSGTYLFFRELANKRSLFNERSLLAFNALTVAVRLAAVFASLPYWKLLGLV</sequence>
<dbReference type="KEGG" id="pth:PTH_2292"/>
<dbReference type="CDD" id="cd00038">
    <property type="entry name" value="CAP_ED"/>
    <property type="match status" value="1"/>
</dbReference>
<dbReference type="InterPro" id="IPR001898">
    <property type="entry name" value="SLC13A/DASS"/>
</dbReference>
<evidence type="ECO:0000256" key="5">
    <source>
        <dbReference type="ARBA" id="ARBA00023136"/>
    </source>
</evidence>
<reference evidence="9" key="1">
    <citation type="journal article" date="2008" name="Genome Res.">
        <title>The genome of Pelotomaculum thermopropionicum reveals niche-associated evolution in anaerobic microbiota.</title>
        <authorList>
            <person name="Kosaka T."/>
            <person name="Kato S."/>
            <person name="Shimoyama T."/>
            <person name="Ishii S."/>
            <person name="Abe T."/>
            <person name="Watanabe K."/>
        </authorList>
    </citation>
    <scope>NUCLEOTIDE SEQUENCE [LARGE SCALE GENOMIC DNA]</scope>
    <source>
        <strain evidence="9">DSM 13744 / JCM 10971 / SI</strain>
    </source>
</reference>
<dbReference type="PROSITE" id="PS50042">
    <property type="entry name" value="CNMP_BINDING_3"/>
    <property type="match status" value="1"/>
</dbReference>
<accession>A5CZW8</accession>
<feature type="transmembrane region" description="Helical" evidence="6">
    <location>
        <begin position="361"/>
        <end position="385"/>
    </location>
</feature>
<feature type="transmembrane region" description="Helical" evidence="6">
    <location>
        <begin position="155"/>
        <end position="174"/>
    </location>
</feature>
<dbReference type="Gene3D" id="2.60.120.10">
    <property type="entry name" value="Jelly Rolls"/>
    <property type="match status" value="1"/>
</dbReference>
<feature type="transmembrane region" description="Helical" evidence="6">
    <location>
        <begin position="438"/>
        <end position="454"/>
    </location>
</feature>
<dbReference type="SMART" id="SM00100">
    <property type="entry name" value="cNMP"/>
    <property type="match status" value="1"/>
</dbReference>
<dbReference type="GO" id="GO:0016020">
    <property type="term" value="C:membrane"/>
    <property type="evidence" value="ECO:0007669"/>
    <property type="project" value="UniProtKB-SubCell"/>
</dbReference>
<comment type="similarity">
    <text evidence="2">Belongs to the SLC13A/DASS transporter (TC 2.A.47) family. DIT1 subfamily.</text>
</comment>
<name>A5CZW8_PELTS</name>
<dbReference type="eggNOG" id="COG0664">
    <property type="taxonomic scope" value="Bacteria"/>
</dbReference>
<evidence type="ECO:0000256" key="1">
    <source>
        <dbReference type="ARBA" id="ARBA00004141"/>
    </source>
</evidence>
<keyword evidence="9" id="KW-1185">Reference proteome</keyword>
<feature type="transmembrane region" description="Helical" evidence="6">
    <location>
        <begin position="413"/>
        <end position="431"/>
    </location>
</feature>
<keyword evidence="4 6" id="KW-1133">Transmembrane helix</keyword>
<dbReference type="Proteomes" id="UP000006556">
    <property type="component" value="Chromosome"/>
</dbReference>
<dbReference type="EMBL" id="AP009389">
    <property type="protein sequence ID" value="BAF60473.1"/>
    <property type="molecule type" value="Genomic_DNA"/>
</dbReference>
<dbReference type="Pfam" id="PF00027">
    <property type="entry name" value="cNMP_binding"/>
    <property type="match status" value="1"/>
</dbReference>
<evidence type="ECO:0000259" key="7">
    <source>
        <dbReference type="PROSITE" id="PS50042"/>
    </source>
</evidence>
<dbReference type="eggNOG" id="COG0471">
    <property type="taxonomic scope" value="Bacteria"/>
</dbReference>
<dbReference type="Pfam" id="PF00939">
    <property type="entry name" value="Na_sulph_symp"/>
    <property type="match status" value="1"/>
</dbReference>
<feature type="transmembrane region" description="Helical" evidence="6">
    <location>
        <begin position="270"/>
        <end position="287"/>
    </location>
</feature>
<dbReference type="STRING" id="370438.PTH_2292"/>
<feature type="transmembrane region" description="Helical" evidence="6">
    <location>
        <begin position="328"/>
        <end position="349"/>
    </location>
</feature>
<comment type="subcellular location">
    <subcellularLocation>
        <location evidence="1">Membrane</location>
        <topology evidence="1">Multi-pass membrane protein</topology>
    </subcellularLocation>
</comment>
<gene>
    <name evidence="8" type="primary">CitT</name>
    <name evidence="8" type="ordered locus">PTH_2292</name>
</gene>
<keyword evidence="3 6" id="KW-0812">Transmembrane</keyword>
<dbReference type="InterPro" id="IPR000595">
    <property type="entry name" value="cNMP-bd_dom"/>
</dbReference>
<dbReference type="SUPFAM" id="SSF51206">
    <property type="entry name" value="cAMP-binding domain-like"/>
    <property type="match status" value="1"/>
</dbReference>
<proteinExistence type="inferred from homology"/>
<evidence type="ECO:0000256" key="4">
    <source>
        <dbReference type="ARBA" id="ARBA00022989"/>
    </source>
</evidence>
<dbReference type="InterPro" id="IPR030676">
    <property type="entry name" value="CitT-rel"/>
</dbReference>
<dbReference type="PANTHER" id="PTHR42826">
    <property type="entry name" value="DICARBOXYLATE TRANSPORTER 2.1, CHLOROPLASTIC"/>
    <property type="match status" value="1"/>
</dbReference>
<evidence type="ECO:0000256" key="3">
    <source>
        <dbReference type="ARBA" id="ARBA00022692"/>
    </source>
</evidence>
<feature type="transmembrane region" description="Helical" evidence="6">
    <location>
        <begin position="547"/>
        <end position="566"/>
    </location>
</feature>
<feature type="transmembrane region" description="Helical" evidence="6">
    <location>
        <begin position="466"/>
        <end position="485"/>
    </location>
</feature>
<feature type="transmembrane region" description="Helical" evidence="6">
    <location>
        <begin position="205"/>
        <end position="223"/>
    </location>
</feature>
<keyword evidence="5 6" id="KW-0472">Membrane</keyword>
<feature type="transmembrane region" description="Helical" evidence="6">
    <location>
        <begin position="235"/>
        <end position="258"/>
    </location>
</feature>
<feature type="transmembrane region" description="Helical" evidence="6">
    <location>
        <begin position="587"/>
        <end position="609"/>
    </location>
</feature>
<dbReference type="HOGENOM" id="CLU_030721_0_0_9"/>
<dbReference type="AlphaFoldDB" id="A5CZW8"/>
<evidence type="ECO:0000313" key="9">
    <source>
        <dbReference type="Proteomes" id="UP000006556"/>
    </source>
</evidence>
<feature type="transmembrane region" description="Helical" evidence="6">
    <location>
        <begin position="506"/>
        <end position="535"/>
    </location>
</feature>
<organism evidence="8 9">
    <name type="scientific">Pelotomaculum thermopropionicum (strain DSM 13744 / JCM 10971 / SI)</name>
    <dbReference type="NCBI Taxonomy" id="370438"/>
    <lineage>
        <taxon>Bacteria</taxon>
        <taxon>Bacillati</taxon>
        <taxon>Bacillota</taxon>
        <taxon>Clostridia</taxon>
        <taxon>Eubacteriales</taxon>
        <taxon>Desulfotomaculaceae</taxon>
        <taxon>Pelotomaculum</taxon>
    </lineage>
</organism>
<dbReference type="GO" id="GO:0022857">
    <property type="term" value="F:transmembrane transporter activity"/>
    <property type="evidence" value="ECO:0007669"/>
    <property type="project" value="InterPro"/>
</dbReference>
<evidence type="ECO:0000256" key="2">
    <source>
        <dbReference type="ARBA" id="ARBA00007349"/>
    </source>
</evidence>
<evidence type="ECO:0000313" key="8">
    <source>
        <dbReference type="EMBL" id="BAF60473.1"/>
    </source>
</evidence>
<evidence type="ECO:0000256" key="6">
    <source>
        <dbReference type="SAM" id="Phobius"/>
    </source>
</evidence>
<feature type="domain" description="Cyclic nucleotide-binding" evidence="7">
    <location>
        <begin position="17"/>
        <end position="114"/>
    </location>
</feature>
<dbReference type="InterPro" id="IPR014710">
    <property type="entry name" value="RmlC-like_jellyroll"/>
</dbReference>